<dbReference type="PROSITE" id="PS00189">
    <property type="entry name" value="LIPOYL"/>
    <property type="match status" value="1"/>
</dbReference>
<comment type="similarity">
    <text evidence="1 6">Belongs to the 2-oxoacid dehydrogenase family.</text>
</comment>
<dbReference type="GO" id="GO:0006086">
    <property type="term" value="P:pyruvate decarboxylation to acetyl-CoA"/>
    <property type="evidence" value="ECO:0007669"/>
    <property type="project" value="InterPro"/>
</dbReference>
<dbReference type="PANTHER" id="PTHR23151:SF90">
    <property type="entry name" value="DIHYDROLIPOYLLYSINE-RESIDUE ACETYLTRANSFERASE COMPONENT OF PYRUVATE DEHYDROGENASE COMPLEX, MITOCHONDRIAL-RELATED"/>
    <property type="match status" value="1"/>
</dbReference>
<evidence type="ECO:0000256" key="6">
    <source>
        <dbReference type="RuleBase" id="RU361137"/>
    </source>
</evidence>
<proteinExistence type="inferred from homology"/>
<dbReference type="Gene3D" id="2.40.50.100">
    <property type="match status" value="3"/>
</dbReference>
<dbReference type="FunFam" id="3.30.559.10:FF:000003">
    <property type="entry name" value="Acetyltransferase component of pyruvate dehydrogenase complex"/>
    <property type="match status" value="1"/>
</dbReference>
<dbReference type="SUPFAM" id="SSF52777">
    <property type="entry name" value="CoA-dependent acyltransferases"/>
    <property type="match status" value="1"/>
</dbReference>
<keyword evidence="11" id="KW-1185">Reference proteome</keyword>
<dbReference type="PROSITE" id="PS50968">
    <property type="entry name" value="BIOTINYL_LIPOYL"/>
    <property type="match status" value="1"/>
</dbReference>
<evidence type="ECO:0000259" key="8">
    <source>
        <dbReference type="PROSITE" id="PS50968"/>
    </source>
</evidence>
<dbReference type="SUPFAM" id="SSF47005">
    <property type="entry name" value="Peripheral subunit-binding domain of 2-oxo acid dehydrogenase complex"/>
    <property type="match status" value="1"/>
</dbReference>
<dbReference type="PANTHER" id="PTHR23151">
    <property type="entry name" value="DIHYDROLIPOAMIDE ACETYL/SUCCINYL-TRANSFERASE-RELATED"/>
    <property type="match status" value="1"/>
</dbReference>
<keyword evidence="3 6" id="KW-0450">Lipoyl</keyword>
<gene>
    <name evidence="10" type="ORF">OSB1V03_LOCUS750</name>
</gene>
<reference evidence="10" key="1">
    <citation type="submission" date="2020-11" db="EMBL/GenBank/DDBJ databases">
        <authorList>
            <person name="Tran Van P."/>
        </authorList>
    </citation>
    <scope>NUCLEOTIDE SEQUENCE</scope>
</reference>
<keyword evidence="2 6" id="KW-0808">Transferase</keyword>
<dbReference type="Proteomes" id="UP000759131">
    <property type="component" value="Unassembled WGS sequence"/>
</dbReference>
<comment type="function">
    <text evidence="6">The pyruvate dehydrogenase complex catalyzes the overall conversion of pyruvate to acetyl-CoA and CO(2).</text>
</comment>
<feature type="compositionally biased region" description="Basic and acidic residues" evidence="7">
    <location>
        <begin position="260"/>
        <end position="270"/>
    </location>
</feature>
<dbReference type="OrthoDB" id="537444at2759"/>
<evidence type="ECO:0000256" key="1">
    <source>
        <dbReference type="ARBA" id="ARBA00007317"/>
    </source>
</evidence>
<dbReference type="Pfam" id="PF00364">
    <property type="entry name" value="Biotin_lipoyl"/>
    <property type="match status" value="2"/>
</dbReference>
<dbReference type="Gene3D" id="4.10.320.10">
    <property type="entry name" value="E3-binding domain"/>
    <property type="match status" value="1"/>
</dbReference>
<evidence type="ECO:0000313" key="10">
    <source>
        <dbReference type="EMBL" id="CAD7620258.1"/>
    </source>
</evidence>
<feature type="compositionally biased region" description="Low complexity" evidence="7">
    <location>
        <begin position="282"/>
        <end position="295"/>
    </location>
</feature>
<dbReference type="PROSITE" id="PS51826">
    <property type="entry name" value="PSBD"/>
    <property type="match status" value="1"/>
</dbReference>
<comment type="catalytic activity">
    <reaction evidence="6">
        <text>N(6)-[(R)-dihydrolipoyl]-L-lysyl-[protein] + acetyl-CoA = N(6)-[(R)-S(8)-acetyldihydrolipoyl]-L-lysyl-[protein] + CoA</text>
        <dbReference type="Rhea" id="RHEA:17017"/>
        <dbReference type="Rhea" id="RHEA-COMP:10475"/>
        <dbReference type="Rhea" id="RHEA-COMP:10478"/>
        <dbReference type="ChEBI" id="CHEBI:57287"/>
        <dbReference type="ChEBI" id="CHEBI:57288"/>
        <dbReference type="ChEBI" id="CHEBI:83100"/>
        <dbReference type="ChEBI" id="CHEBI:83111"/>
        <dbReference type="EC" id="2.3.1.12"/>
    </reaction>
</comment>
<dbReference type="Pfam" id="PF02817">
    <property type="entry name" value="E3_binding"/>
    <property type="match status" value="1"/>
</dbReference>
<dbReference type="InterPro" id="IPR003016">
    <property type="entry name" value="2-oxoA_DH_lipoyl-BS"/>
</dbReference>
<dbReference type="InterPro" id="IPR045257">
    <property type="entry name" value="E2/Pdx1"/>
</dbReference>
<evidence type="ECO:0000256" key="4">
    <source>
        <dbReference type="ARBA" id="ARBA00022946"/>
    </source>
</evidence>
<dbReference type="GO" id="GO:0005739">
    <property type="term" value="C:mitochondrion"/>
    <property type="evidence" value="ECO:0007669"/>
    <property type="project" value="UniProtKB-SubCell"/>
</dbReference>
<feature type="domain" description="Lipoyl-binding" evidence="8">
    <location>
        <begin position="78"/>
        <end position="157"/>
    </location>
</feature>
<dbReference type="InterPro" id="IPR006257">
    <property type="entry name" value="LAT1"/>
</dbReference>
<dbReference type="EC" id="2.3.1.12" evidence="6"/>
<evidence type="ECO:0000256" key="5">
    <source>
        <dbReference type="ARBA" id="ARBA00023315"/>
    </source>
</evidence>
<dbReference type="FunFam" id="2.40.50.100:FF:000010">
    <property type="entry name" value="Acetyltransferase component of pyruvate dehydrogenase complex"/>
    <property type="match status" value="1"/>
</dbReference>
<sequence length="586" mass="63096">MFRSSLLSQCSRRCNALAKRSRTLTTSSTLNKPSIHSDIHLKKCGQILASNVLPKQSISPLIDCRRSGYASEANLPKHSRVVLPALSPTMELGTIISWEKKEGDPLHEGDLLAEIETDKATMGFETPDEGFLARILVAAGTKDVPIGKIETDKATMGFETPDEGFLARILVAAGTKDVPIGKPTFRPSRISWTPVIPSKHLAEIETDKATMGFETPDEGFLARILVAAGTKDVPIGKLLCIIVENEADIQAFKDFVDTSDPLKTKPKAEAKPSAPSAPKPIPSAASAPSQPMAAKQTFSASGIGGRLFASPLARRLAAEKGIDLNALSGAGSGPGGRIRGADVMSAPIGISGGPRALEFTDTALTSMRLTIAKRLLQSKQTIPHYYLTVELEIDELLRLRTQLNEMLSKEKMKLSLNDFIIKASSLACIQVPEANSSWMDTFIRQYNSVDVSVAVSTEAGLITPIVFNAHTKGVKEISQDVKQLALKAREGRLQPNEFIGGTFTISNLGMYGINSFSAVINPPQSCILAVGGTQRRLVPVSDGKTRAASFMTVTLSCDHRVVDGAVGAQWLQAFRQYIEKPFSMVL</sequence>
<evidence type="ECO:0000256" key="7">
    <source>
        <dbReference type="SAM" id="MobiDB-lite"/>
    </source>
</evidence>
<keyword evidence="4" id="KW-0809">Transit peptide</keyword>
<dbReference type="Pfam" id="PF00198">
    <property type="entry name" value="2-oxoacid_dh"/>
    <property type="match status" value="1"/>
</dbReference>
<comment type="cofactor">
    <cofactor evidence="6">
        <name>(R)-lipoate</name>
        <dbReference type="ChEBI" id="CHEBI:83088"/>
    </cofactor>
    <text evidence="6">Binds 1 lipoyl cofactor covalently.</text>
</comment>
<protein>
    <recommendedName>
        <fullName evidence="6">Acetyltransferase component of pyruvate dehydrogenase complex</fullName>
        <ecNumber evidence="6">2.3.1.12</ecNumber>
    </recommendedName>
</protein>
<dbReference type="Gene3D" id="3.30.559.10">
    <property type="entry name" value="Chloramphenicol acetyltransferase-like domain"/>
    <property type="match status" value="1"/>
</dbReference>
<dbReference type="InterPro" id="IPR023213">
    <property type="entry name" value="CAT-like_dom_sf"/>
</dbReference>
<dbReference type="InterPro" id="IPR001078">
    <property type="entry name" value="2-oxoacid_DH_actylTfrase"/>
</dbReference>
<dbReference type="GO" id="GO:0045254">
    <property type="term" value="C:pyruvate dehydrogenase complex"/>
    <property type="evidence" value="ECO:0007669"/>
    <property type="project" value="UniProtKB-UniRule"/>
</dbReference>
<dbReference type="InterPro" id="IPR011053">
    <property type="entry name" value="Single_hybrid_motif"/>
</dbReference>
<dbReference type="InterPro" id="IPR004167">
    <property type="entry name" value="PSBD"/>
</dbReference>
<name>A0A7R9KCJ3_9ACAR</name>
<accession>A0A7R9KCJ3</accession>
<feature type="region of interest" description="Disordered" evidence="7">
    <location>
        <begin position="260"/>
        <end position="295"/>
    </location>
</feature>
<dbReference type="InterPro" id="IPR000089">
    <property type="entry name" value="Biotin_lipoyl"/>
</dbReference>
<keyword evidence="5 6" id="KW-0012">Acyltransferase</keyword>
<dbReference type="InterPro" id="IPR036625">
    <property type="entry name" value="E3-bd_dom_sf"/>
</dbReference>
<evidence type="ECO:0000259" key="9">
    <source>
        <dbReference type="PROSITE" id="PS51826"/>
    </source>
</evidence>
<dbReference type="SUPFAM" id="SSF51230">
    <property type="entry name" value="Single hybrid motif"/>
    <property type="match status" value="3"/>
</dbReference>
<dbReference type="GO" id="GO:0004742">
    <property type="term" value="F:dihydrolipoyllysine-residue acetyltransferase activity"/>
    <property type="evidence" value="ECO:0007669"/>
    <property type="project" value="UniProtKB-UniRule"/>
</dbReference>
<evidence type="ECO:0000256" key="3">
    <source>
        <dbReference type="ARBA" id="ARBA00022823"/>
    </source>
</evidence>
<evidence type="ECO:0000256" key="2">
    <source>
        <dbReference type="ARBA" id="ARBA00022679"/>
    </source>
</evidence>
<comment type="subcellular location">
    <subcellularLocation>
        <location evidence="6">Mitochondrion</location>
    </subcellularLocation>
</comment>
<organism evidence="10">
    <name type="scientific">Medioppia subpectinata</name>
    <dbReference type="NCBI Taxonomy" id="1979941"/>
    <lineage>
        <taxon>Eukaryota</taxon>
        <taxon>Metazoa</taxon>
        <taxon>Ecdysozoa</taxon>
        <taxon>Arthropoda</taxon>
        <taxon>Chelicerata</taxon>
        <taxon>Arachnida</taxon>
        <taxon>Acari</taxon>
        <taxon>Acariformes</taxon>
        <taxon>Sarcoptiformes</taxon>
        <taxon>Oribatida</taxon>
        <taxon>Brachypylina</taxon>
        <taxon>Oppioidea</taxon>
        <taxon>Oppiidae</taxon>
        <taxon>Medioppia</taxon>
    </lineage>
</organism>
<dbReference type="NCBIfam" id="TIGR01349">
    <property type="entry name" value="PDHac_trf_mito"/>
    <property type="match status" value="1"/>
</dbReference>
<dbReference type="EMBL" id="OC854755">
    <property type="protein sequence ID" value="CAD7620258.1"/>
    <property type="molecule type" value="Genomic_DNA"/>
</dbReference>
<dbReference type="EMBL" id="CAJPIZ010000180">
    <property type="protein sequence ID" value="CAG2100688.1"/>
    <property type="molecule type" value="Genomic_DNA"/>
</dbReference>
<dbReference type="CDD" id="cd06849">
    <property type="entry name" value="lipoyl_domain"/>
    <property type="match status" value="1"/>
</dbReference>
<evidence type="ECO:0000313" key="11">
    <source>
        <dbReference type="Proteomes" id="UP000759131"/>
    </source>
</evidence>
<dbReference type="AlphaFoldDB" id="A0A7R9KCJ3"/>
<feature type="domain" description="Peripheral subunit-binding (PSBD)" evidence="9">
    <location>
        <begin position="308"/>
        <end position="347"/>
    </location>
</feature>